<keyword evidence="3" id="KW-0819">tRNA processing</keyword>
<keyword evidence="2" id="KW-0808">Transferase</keyword>
<evidence type="ECO:0000256" key="8">
    <source>
        <dbReference type="SAM" id="Coils"/>
    </source>
</evidence>
<dbReference type="NCBIfam" id="TIGR03725">
    <property type="entry name" value="T6A_YeaZ"/>
    <property type="match status" value="1"/>
</dbReference>
<proteinExistence type="predicted"/>
<evidence type="ECO:0000259" key="9">
    <source>
        <dbReference type="Pfam" id="PF00814"/>
    </source>
</evidence>
<feature type="domain" description="Gcp-like" evidence="9">
    <location>
        <begin position="46"/>
        <end position="159"/>
    </location>
</feature>
<keyword evidence="6" id="KW-0012">Acyltransferase</keyword>
<protein>
    <recommendedName>
        <fullName evidence="1">N(6)-L-threonylcarbamoyladenine synthase</fullName>
        <ecNumber evidence="1">2.3.1.234</ecNumber>
    </recommendedName>
</protein>
<feature type="coiled-coil region" evidence="8">
    <location>
        <begin position="47"/>
        <end position="74"/>
    </location>
</feature>
<name>A0A285PFG0_9HYPH</name>
<dbReference type="SUPFAM" id="SSF53067">
    <property type="entry name" value="Actin-like ATPase domain"/>
    <property type="match status" value="2"/>
</dbReference>
<dbReference type="EC" id="2.3.1.234" evidence="1"/>
<keyword evidence="11" id="KW-1185">Reference proteome</keyword>
<evidence type="ECO:0000256" key="4">
    <source>
        <dbReference type="ARBA" id="ARBA00022723"/>
    </source>
</evidence>
<evidence type="ECO:0000256" key="6">
    <source>
        <dbReference type="ARBA" id="ARBA00023315"/>
    </source>
</evidence>
<dbReference type="CDD" id="cd24032">
    <property type="entry name" value="ASKHA_NBD_TsaB"/>
    <property type="match status" value="1"/>
</dbReference>
<dbReference type="GO" id="GO:0046872">
    <property type="term" value="F:metal ion binding"/>
    <property type="evidence" value="ECO:0007669"/>
    <property type="project" value="UniProtKB-KW"/>
</dbReference>
<keyword evidence="5" id="KW-0408">Iron</keyword>
<organism evidence="10 11">
    <name type="scientific">Cohaesibacter gelatinilyticus</name>
    <dbReference type="NCBI Taxonomy" id="372072"/>
    <lineage>
        <taxon>Bacteria</taxon>
        <taxon>Pseudomonadati</taxon>
        <taxon>Pseudomonadota</taxon>
        <taxon>Alphaproteobacteria</taxon>
        <taxon>Hyphomicrobiales</taxon>
        <taxon>Cohaesibacteraceae</taxon>
    </lineage>
</organism>
<dbReference type="GO" id="GO:0002949">
    <property type="term" value="P:tRNA threonylcarbamoyladenosine modification"/>
    <property type="evidence" value="ECO:0007669"/>
    <property type="project" value="InterPro"/>
</dbReference>
<evidence type="ECO:0000256" key="1">
    <source>
        <dbReference type="ARBA" id="ARBA00012156"/>
    </source>
</evidence>
<keyword evidence="4" id="KW-0479">Metal-binding</keyword>
<dbReference type="PRINTS" id="PR00789">
    <property type="entry name" value="OSIALOPTASE"/>
</dbReference>
<dbReference type="Gene3D" id="3.30.420.40">
    <property type="match status" value="2"/>
</dbReference>
<dbReference type="RefSeq" id="WP_170956125.1">
    <property type="nucleotide sequence ID" value="NZ_OBEL01000003.1"/>
</dbReference>
<dbReference type="AlphaFoldDB" id="A0A285PFG0"/>
<evidence type="ECO:0000256" key="2">
    <source>
        <dbReference type="ARBA" id="ARBA00022679"/>
    </source>
</evidence>
<dbReference type="InterPro" id="IPR000905">
    <property type="entry name" value="Gcp-like_dom"/>
</dbReference>
<dbReference type="PANTHER" id="PTHR11735">
    <property type="entry name" value="TRNA N6-ADENOSINE THREONYLCARBAMOYLTRANSFERASE"/>
    <property type="match status" value="1"/>
</dbReference>
<evidence type="ECO:0000313" key="11">
    <source>
        <dbReference type="Proteomes" id="UP000219439"/>
    </source>
</evidence>
<gene>
    <name evidence="10" type="ORF">SAMN06265368_3063</name>
</gene>
<dbReference type="EMBL" id="OBEL01000003">
    <property type="protein sequence ID" value="SNZ19967.1"/>
    <property type="molecule type" value="Genomic_DNA"/>
</dbReference>
<dbReference type="GO" id="GO:0005829">
    <property type="term" value="C:cytosol"/>
    <property type="evidence" value="ECO:0007669"/>
    <property type="project" value="TreeGrafter"/>
</dbReference>
<keyword evidence="8" id="KW-0175">Coiled coil</keyword>
<dbReference type="GO" id="GO:0061711">
    <property type="term" value="F:tRNA N(6)-L-threonylcarbamoyladenine synthase activity"/>
    <property type="evidence" value="ECO:0007669"/>
    <property type="project" value="UniProtKB-EC"/>
</dbReference>
<dbReference type="InterPro" id="IPR022496">
    <property type="entry name" value="T6A_TsaB"/>
</dbReference>
<evidence type="ECO:0000313" key="10">
    <source>
        <dbReference type="EMBL" id="SNZ19967.1"/>
    </source>
</evidence>
<evidence type="ECO:0000256" key="5">
    <source>
        <dbReference type="ARBA" id="ARBA00023004"/>
    </source>
</evidence>
<dbReference type="PANTHER" id="PTHR11735:SF11">
    <property type="entry name" value="TRNA THREONYLCARBAMOYLADENOSINE BIOSYNTHESIS PROTEIN TSAB"/>
    <property type="match status" value="1"/>
</dbReference>
<evidence type="ECO:0000256" key="3">
    <source>
        <dbReference type="ARBA" id="ARBA00022694"/>
    </source>
</evidence>
<dbReference type="Pfam" id="PF00814">
    <property type="entry name" value="TsaD"/>
    <property type="match status" value="1"/>
</dbReference>
<dbReference type="InterPro" id="IPR043129">
    <property type="entry name" value="ATPase_NBD"/>
</dbReference>
<reference evidence="10 11" key="1">
    <citation type="submission" date="2017-09" db="EMBL/GenBank/DDBJ databases">
        <authorList>
            <person name="Ehlers B."/>
            <person name="Leendertz F.H."/>
        </authorList>
    </citation>
    <scope>NUCLEOTIDE SEQUENCE [LARGE SCALE GENOMIC DNA]</scope>
    <source>
        <strain evidence="10 11">DSM 18289</strain>
    </source>
</reference>
<comment type="catalytic activity">
    <reaction evidence="7">
        <text>L-threonylcarbamoyladenylate + adenosine(37) in tRNA = N(6)-L-threonylcarbamoyladenosine(37) in tRNA + AMP + H(+)</text>
        <dbReference type="Rhea" id="RHEA:37059"/>
        <dbReference type="Rhea" id="RHEA-COMP:10162"/>
        <dbReference type="Rhea" id="RHEA-COMP:10163"/>
        <dbReference type="ChEBI" id="CHEBI:15378"/>
        <dbReference type="ChEBI" id="CHEBI:73682"/>
        <dbReference type="ChEBI" id="CHEBI:74411"/>
        <dbReference type="ChEBI" id="CHEBI:74418"/>
        <dbReference type="ChEBI" id="CHEBI:456215"/>
        <dbReference type="EC" id="2.3.1.234"/>
    </reaction>
</comment>
<accession>A0A285PFG0</accession>
<evidence type="ECO:0000256" key="7">
    <source>
        <dbReference type="ARBA" id="ARBA00048117"/>
    </source>
</evidence>
<dbReference type="Proteomes" id="UP000219439">
    <property type="component" value="Unassembled WGS sequence"/>
</dbReference>
<sequence>MTSDQQPGRQICLAIDTALNACSLALAICPEEGTEPVLIEKSILMDRGHAEALMTQLEALMQEAEVDYSDLTCLAVTVGPGSFTGLRVGLATARAFALALKIPLVGLSTLQALEVTARELGQDGVICAAIDARRGQIYCQIFGLDHESKPKAASLEEVMQDLSSMKDVSLIGSASELIRQVQDEPQNNEAGEPSLLPQVPDMAVVAKWALKQPKTDISPSPLYLRAPDAKPQVGKAIARA</sequence>
<dbReference type="InterPro" id="IPR017861">
    <property type="entry name" value="KAE1/TsaD"/>
</dbReference>